<gene>
    <name evidence="1" type="ORF">M1E25_16740</name>
</gene>
<keyword evidence="2" id="KW-1185">Reference proteome</keyword>
<comment type="caution">
    <text evidence="1">The sequence shown here is derived from an EMBL/GenBank/DDBJ whole genome shotgun (WGS) entry which is preliminary data.</text>
</comment>
<proteinExistence type="predicted"/>
<name>A0ABT0X8X1_9ACTN</name>
<evidence type="ECO:0008006" key="3">
    <source>
        <dbReference type="Google" id="ProtNLM"/>
    </source>
</evidence>
<sequence>MRLSLLEPLIDRPGPWASVYTEVPPASTADAVKQRELSARALCDQLTGQGADAATCNSLYEALSRRPEGVVGSPGRSIGRAVFATEGKVLLDTPMPGPPPATLAAWSALPRIAPLLDGLGEDPVCLVVHADRSGAEFELRRDLGRDPAGRIRNSGWPVRRTSERPERHYRAEVDSAWEHTAQEIADATRELWEQSGCEVLLLVGEPWVCHAVRDRMPEPLRSAAAETEHTERPGSPQLERDIAQVRAVHEVEHIADVLDRYLAGRADHGGMKTAVESLPALVQAAREHRIDTLLLAPGGTDLGREVWVGADPDQLGVRSSELHYLGEMHPQAARADDALLRSAAANGAEAVVVHDPAEAPVGGIGALLRWPAPDPH</sequence>
<dbReference type="RefSeq" id="WP_251416270.1">
    <property type="nucleotide sequence ID" value="NZ_JAMQGM010000036.1"/>
</dbReference>
<organism evidence="1 2">
    <name type="scientific">Streptomyces meridianus</name>
    <dbReference type="NCBI Taxonomy" id="2938945"/>
    <lineage>
        <taxon>Bacteria</taxon>
        <taxon>Bacillati</taxon>
        <taxon>Actinomycetota</taxon>
        <taxon>Actinomycetes</taxon>
        <taxon>Kitasatosporales</taxon>
        <taxon>Streptomycetaceae</taxon>
        <taxon>Streptomyces</taxon>
    </lineage>
</organism>
<protein>
    <recommendedName>
        <fullName evidence="3">Peptide chain release factor 1</fullName>
    </recommendedName>
</protein>
<reference evidence="1" key="1">
    <citation type="journal article" date="2023" name="Int. J. Syst. Evol. Microbiol.">
        <title>Streptomyces meridianus sp. nov. isolated from brackish water of the Tagus estuary in Alcochete, Portugal.</title>
        <authorList>
            <person name="Santos J.D.N."/>
            <person name="Klimek D."/>
            <person name="Calusinska M."/>
            <person name="Lobo Da Cunha A."/>
            <person name="Catita J."/>
            <person name="Goncalves H."/>
            <person name="Gonzalez I."/>
            <person name="Reyes F."/>
            <person name="Lage O.M."/>
        </authorList>
    </citation>
    <scope>NUCLEOTIDE SEQUENCE</scope>
    <source>
        <strain evidence="1">MTZ3.1</strain>
    </source>
</reference>
<dbReference type="Pfam" id="PF18844">
    <property type="entry name" value="baeRF_family2"/>
    <property type="match status" value="1"/>
</dbReference>
<dbReference type="InterPro" id="IPR040701">
    <property type="entry name" value="Bact_RF_family2"/>
</dbReference>
<evidence type="ECO:0000313" key="1">
    <source>
        <dbReference type="EMBL" id="MCM2578981.1"/>
    </source>
</evidence>
<dbReference type="Proteomes" id="UP001167160">
    <property type="component" value="Unassembled WGS sequence"/>
</dbReference>
<dbReference type="EMBL" id="JAMQGM010000036">
    <property type="protein sequence ID" value="MCM2578981.1"/>
    <property type="molecule type" value="Genomic_DNA"/>
</dbReference>
<evidence type="ECO:0000313" key="2">
    <source>
        <dbReference type="Proteomes" id="UP001167160"/>
    </source>
</evidence>
<accession>A0ABT0X8X1</accession>